<feature type="compositionally biased region" description="Low complexity" evidence="1">
    <location>
        <begin position="11"/>
        <end position="22"/>
    </location>
</feature>
<dbReference type="AlphaFoldDB" id="A0AA35Q6B1"/>
<protein>
    <submittedName>
        <fullName evidence="2">Uncharacterized protein</fullName>
    </submittedName>
</protein>
<feature type="compositionally biased region" description="Low complexity" evidence="1">
    <location>
        <begin position="86"/>
        <end position="100"/>
    </location>
</feature>
<gene>
    <name evidence="2" type="ORF">CCHLO57077_00006051</name>
</gene>
<feature type="compositionally biased region" description="Polar residues" evidence="1">
    <location>
        <begin position="1"/>
        <end position="10"/>
    </location>
</feature>
<dbReference type="Proteomes" id="UP001160390">
    <property type="component" value="Unassembled WGS sequence"/>
</dbReference>
<feature type="region of interest" description="Disordered" evidence="1">
    <location>
        <begin position="258"/>
        <end position="280"/>
    </location>
</feature>
<proteinExistence type="predicted"/>
<comment type="caution">
    <text evidence="2">The sequence shown here is derived from an EMBL/GenBank/DDBJ whole genome shotgun (WGS) entry which is preliminary data.</text>
</comment>
<feature type="compositionally biased region" description="Basic residues" evidence="1">
    <location>
        <begin position="54"/>
        <end position="67"/>
    </location>
</feature>
<evidence type="ECO:0000256" key="1">
    <source>
        <dbReference type="SAM" id="MobiDB-lite"/>
    </source>
</evidence>
<keyword evidence="3" id="KW-1185">Reference proteome</keyword>
<dbReference type="EMBL" id="CABFNP030001195">
    <property type="protein sequence ID" value="CAI6091859.1"/>
    <property type="molecule type" value="Genomic_DNA"/>
</dbReference>
<organism evidence="2 3">
    <name type="scientific">Clonostachys chloroleuca</name>
    <dbReference type="NCBI Taxonomy" id="1926264"/>
    <lineage>
        <taxon>Eukaryota</taxon>
        <taxon>Fungi</taxon>
        <taxon>Dikarya</taxon>
        <taxon>Ascomycota</taxon>
        <taxon>Pezizomycotina</taxon>
        <taxon>Sordariomycetes</taxon>
        <taxon>Hypocreomycetidae</taxon>
        <taxon>Hypocreales</taxon>
        <taxon>Bionectriaceae</taxon>
        <taxon>Clonostachys</taxon>
    </lineage>
</organism>
<accession>A0AA35Q6B1</accession>
<evidence type="ECO:0000313" key="3">
    <source>
        <dbReference type="Proteomes" id="UP001160390"/>
    </source>
</evidence>
<evidence type="ECO:0000313" key="2">
    <source>
        <dbReference type="EMBL" id="CAI6091859.1"/>
    </source>
</evidence>
<name>A0AA35Q6B1_9HYPO</name>
<reference evidence="2" key="1">
    <citation type="submission" date="2023-01" db="EMBL/GenBank/DDBJ databases">
        <authorList>
            <person name="Piombo E."/>
        </authorList>
    </citation>
    <scope>NUCLEOTIDE SEQUENCE</scope>
</reference>
<feature type="region of interest" description="Disordered" evidence="1">
    <location>
        <begin position="1"/>
        <end position="22"/>
    </location>
</feature>
<sequence length="280" mass="31471">MDPRYNNNFVPPTRAPSAAPSMAASDLTFYTARNQFYDVETLDEERPSPPPQKRVSKSRNSHRRRGSRASIDRPPSAQAIKRHDSGYGSNGHSSNGYASNVVSPKPSVSQYRPATAHAKRPSTNALNQQGRAGQTTRRRVPKAYQASNNESGLHLARPSTSNARRSSTFFHFPAANDPLAPRQDFSTHADFTTHTDFTTHAPTQYRARSRSRHTDYQTIDDSRGGFGGWLKRTFGSCMSAKEPRGSVRHYRPEMDDSYYEEKRAPHPQGWQGQPLKMKSY</sequence>
<feature type="region of interest" description="Disordered" evidence="1">
    <location>
        <begin position="40"/>
        <end position="164"/>
    </location>
</feature>